<gene>
    <name evidence="1" type="ORF">KQP88_16675</name>
</gene>
<organism evidence="1 2">
    <name type="scientific">Pseudomonas lijiangensis</name>
    <dbReference type="NCBI Taxonomy" id="2995658"/>
    <lineage>
        <taxon>Bacteria</taxon>
        <taxon>Pseudomonadati</taxon>
        <taxon>Pseudomonadota</taxon>
        <taxon>Gammaproteobacteria</taxon>
        <taxon>Pseudomonadales</taxon>
        <taxon>Pseudomonadaceae</taxon>
        <taxon>Pseudomonas</taxon>
    </lineage>
</organism>
<reference evidence="2" key="1">
    <citation type="submission" date="2021-06" db="EMBL/GenBank/DDBJ databases">
        <title>Identification of Pseudomonas cichorii causing bacterial leaf black spot of flue-cured tobacco, a new disease in China.</title>
        <authorList>
            <person name="Lu C.-H."/>
        </authorList>
    </citation>
    <scope>NUCLEOTIDE SEQUENCE [LARGE SCALE GENOMIC DNA]</scope>
    <source>
        <strain evidence="2">LJ2</strain>
    </source>
</reference>
<keyword evidence="2" id="KW-1185">Reference proteome</keyword>
<evidence type="ECO:0000313" key="1">
    <source>
        <dbReference type="EMBL" id="QWU81686.1"/>
    </source>
</evidence>
<dbReference type="EMBL" id="CP076668">
    <property type="protein sequence ID" value="QWU81686.1"/>
    <property type="molecule type" value="Genomic_DNA"/>
</dbReference>
<evidence type="ECO:0000313" key="2">
    <source>
        <dbReference type="Proteomes" id="UP000683401"/>
    </source>
</evidence>
<sequence>MSKEKRIDVMAVKKRLEVLIPQYINSLSNKGSEDYEGSFYIFEFDEQLLKALTKTAYAEKYLDYDFFMGLLHSIVVNYGVIEPELIAKRINEYVESTSDSRDWVAIFPFIFNQALSGFLRGKSTNNDLRYGVFAIKTAPHTYEQLSEVLGREFDIEGLSKVDHKHQTFQGSGSIAKCPLIMFDVHGAQDAAFNYGKWKVRYLISLLEVYGVLAGCKGISWAGNEIETNHVFLVNKTTGAIERSPIRMPTRINVDPSYKFYESLDGEFSIFSNMVINHNDKLFVRLKSALNFFSRGLNGADRVLGFVSYVIAIEAIFSRDKHTPIRITLAEYIALLCYPSEERVKVYGDVKSIYDARSALVHTGKIEIDDDLIRKAEAISAKTILYTFRLYDKLNSSGNGKIEERFFNHLRDLRLGVVGED</sequence>
<dbReference type="Proteomes" id="UP000683401">
    <property type="component" value="Chromosome"/>
</dbReference>
<proteinExistence type="predicted"/>
<dbReference type="RefSeq" id="WP_216703657.1">
    <property type="nucleotide sequence ID" value="NZ_CP076668.1"/>
</dbReference>
<name>A0ABX8HQJ3_9PSED</name>
<protein>
    <recommendedName>
        <fullName evidence="3">Apea-like HEPN domain-containing protein</fullName>
    </recommendedName>
</protein>
<accession>A0ABX8HQJ3</accession>
<evidence type="ECO:0008006" key="3">
    <source>
        <dbReference type="Google" id="ProtNLM"/>
    </source>
</evidence>